<dbReference type="EMBL" id="JACJPW010000006">
    <property type="protein sequence ID" value="MBD2180250.1"/>
    <property type="molecule type" value="Genomic_DNA"/>
</dbReference>
<accession>A0A926VAT3</accession>
<protein>
    <submittedName>
        <fullName evidence="1">Uncharacterized protein</fullName>
    </submittedName>
</protein>
<organism evidence="1 2">
    <name type="scientific">Aerosakkonema funiforme FACHB-1375</name>
    <dbReference type="NCBI Taxonomy" id="2949571"/>
    <lineage>
        <taxon>Bacteria</taxon>
        <taxon>Bacillati</taxon>
        <taxon>Cyanobacteriota</taxon>
        <taxon>Cyanophyceae</taxon>
        <taxon>Oscillatoriophycideae</taxon>
        <taxon>Aerosakkonematales</taxon>
        <taxon>Aerosakkonemataceae</taxon>
        <taxon>Aerosakkonema</taxon>
    </lineage>
</organism>
<comment type="caution">
    <text evidence="1">The sequence shown here is derived from an EMBL/GenBank/DDBJ whole genome shotgun (WGS) entry which is preliminary data.</text>
</comment>
<dbReference type="AlphaFoldDB" id="A0A926VAT3"/>
<keyword evidence="2" id="KW-1185">Reference proteome</keyword>
<evidence type="ECO:0000313" key="1">
    <source>
        <dbReference type="EMBL" id="MBD2180250.1"/>
    </source>
</evidence>
<dbReference type="RefSeq" id="WP_190462237.1">
    <property type="nucleotide sequence ID" value="NZ_JACJPW010000006.1"/>
</dbReference>
<dbReference type="Proteomes" id="UP000641646">
    <property type="component" value="Unassembled WGS sequence"/>
</dbReference>
<sequence length="63" mass="7255">MVRIREIVQKALATGYLSVEAEEQLRQLLKTKYSMQDLNAFMTLQQAAMNGMVKQESRLLIHS</sequence>
<reference evidence="1" key="1">
    <citation type="journal article" date="2015" name="ISME J.">
        <title>Draft Genome Sequence of Streptomyces incarnatus NRRL8089, which Produces the Nucleoside Antibiotic Sinefungin.</title>
        <authorList>
            <person name="Oshima K."/>
            <person name="Hattori M."/>
            <person name="Shimizu H."/>
            <person name="Fukuda K."/>
            <person name="Nemoto M."/>
            <person name="Inagaki K."/>
            <person name="Tamura T."/>
        </authorList>
    </citation>
    <scope>NUCLEOTIDE SEQUENCE</scope>
    <source>
        <strain evidence="1">FACHB-1375</strain>
    </source>
</reference>
<evidence type="ECO:0000313" key="2">
    <source>
        <dbReference type="Proteomes" id="UP000641646"/>
    </source>
</evidence>
<reference evidence="1" key="2">
    <citation type="submission" date="2020-08" db="EMBL/GenBank/DDBJ databases">
        <authorList>
            <person name="Chen M."/>
            <person name="Teng W."/>
            <person name="Zhao L."/>
            <person name="Hu C."/>
            <person name="Zhou Y."/>
            <person name="Han B."/>
            <person name="Song L."/>
            <person name="Shu W."/>
        </authorList>
    </citation>
    <scope>NUCLEOTIDE SEQUENCE</scope>
    <source>
        <strain evidence="1">FACHB-1375</strain>
    </source>
</reference>
<proteinExistence type="predicted"/>
<gene>
    <name evidence="1" type="ORF">H6G03_03825</name>
</gene>
<name>A0A926VAT3_9CYAN</name>